<evidence type="ECO:0000259" key="14">
    <source>
        <dbReference type="PROSITE" id="PS50885"/>
    </source>
</evidence>
<name>A0A1I3RDA3_9RHOB</name>
<proteinExistence type="predicted"/>
<evidence type="ECO:0000259" key="13">
    <source>
        <dbReference type="PROSITE" id="PS50109"/>
    </source>
</evidence>
<dbReference type="InterPro" id="IPR005467">
    <property type="entry name" value="His_kinase_dom"/>
</dbReference>
<dbReference type="EC" id="2.7.13.3" evidence="3"/>
<dbReference type="EMBL" id="FORH01000003">
    <property type="protein sequence ID" value="SFJ43341.1"/>
    <property type="molecule type" value="Genomic_DNA"/>
</dbReference>
<dbReference type="Gene3D" id="3.30.565.10">
    <property type="entry name" value="Histidine kinase-like ATPase, C-terminal domain"/>
    <property type="match status" value="1"/>
</dbReference>
<evidence type="ECO:0000256" key="1">
    <source>
        <dbReference type="ARBA" id="ARBA00000085"/>
    </source>
</evidence>
<evidence type="ECO:0000256" key="12">
    <source>
        <dbReference type="SAM" id="Phobius"/>
    </source>
</evidence>
<reference evidence="16" key="1">
    <citation type="submission" date="2016-10" db="EMBL/GenBank/DDBJ databases">
        <authorList>
            <person name="Varghese N."/>
            <person name="Submissions S."/>
        </authorList>
    </citation>
    <scope>NUCLEOTIDE SEQUENCE [LARGE SCALE GENOMIC DNA]</scope>
    <source>
        <strain evidence="16">DSM 26471</strain>
    </source>
</reference>
<dbReference type="SMART" id="SM00304">
    <property type="entry name" value="HAMP"/>
    <property type="match status" value="1"/>
</dbReference>
<sequence>MARRWSVLRSVRVRLLVIALLPMLVLLPLLLGSTMMRWSGKIDDILISKVNGDLTIADQYLARLMDMSGERLDAVAGSVALQQALGQKTALAALLAERRVALQLDFLYLATKETSPGGFQPGAWPVVRAAWNGRAESAIDILSAEALDQLSPGLADQAAIRLVPTVAAVATARQVEDRGMIIHSAAPVHLPDGRRAALVGGRLLNRNLDFIDTINALVYREQSLPEGSRGTATLFLEDVRVSTNVRLFENVRALGTRVSAVVRARVLDEGSVWLDRAFVVNDWYISAYEPIVDSFGTRVGMLYVGYLETPFQHAKTVSILTIILVFLLIATVSVPIFLRWAGRIFLPLERMTQTIARVEAGDLQARNGDAGDSGEIAQVAGHFDDLLDQIQERDRLLRDWANSLEQKVEERTADLRAANRKLEKTTERLIISEKLAAVGEITASVAHEINNPIAVIQGNVEVARSLLAEHAEAVETEFRLIDDQIYRIGSIVSKLLHFARPEEYSGAANVISPAEVVRDCLVLTRHQIATNGIVVETDMAADKNVLMARTELQQVLVNLILNAVHAMPEGGTLSLAVRDVTKGVKIEVADSGTGIAPETLRRIFDPFFTTKQAQGTGLGLSISQTLVRHAGGTLTASSVPGEGSLFTIFLPQTDPQ</sequence>
<dbReference type="InterPro" id="IPR036097">
    <property type="entry name" value="HisK_dim/P_sf"/>
</dbReference>
<gene>
    <name evidence="15" type="ORF">SAMN04487991_2153</name>
</gene>
<keyword evidence="16" id="KW-1185">Reference proteome</keyword>
<dbReference type="SMART" id="SM00387">
    <property type="entry name" value="HATPase_c"/>
    <property type="match status" value="1"/>
</dbReference>
<evidence type="ECO:0000256" key="2">
    <source>
        <dbReference type="ARBA" id="ARBA00004651"/>
    </source>
</evidence>
<evidence type="ECO:0000313" key="15">
    <source>
        <dbReference type="EMBL" id="SFJ43341.1"/>
    </source>
</evidence>
<dbReference type="PRINTS" id="PR00344">
    <property type="entry name" value="BCTRLSENSOR"/>
</dbReference>
<evidence type="ECO:0000256" key="5">
    <source>
        <dbReference type="ARBA" id="ARBA00022553"/>
    </source>
</evidence>
<feature type="transmembrane region" description="Helical" evidence="12">
    <location>
        <begin position="319"/>
        <end position="341"/>
    </location>
</feature>
<dbReference type="SUPFAM" id="SSF103190">
    <property type="entry name" value="Sensory domain-like"/>
    <property type="match status" value="1"/>
</dbReference>
<keyword evidence="7 12" id="KW-0812">Transmembrane</keyword>
<dbReference type="InterPro" id="IPR033463">
    <property type="entry name" value="sCache_3"/>
</dbReference>
<dbReference type="InterPro" id="IPR003594">
    <property type="entry name" value="HATPase_dom"/>
</dbReference>
<dbReference type="CDD" id="cd00082">
    <property type="entry name" value="HisKA"/>
    <property type="match status" value="1"/>
</dbReference>
<keyword evidence="8" id="KW-0418">Kinase</keyword>
<keyword evidence="5" id="KW-0597">Phosphoprotein</keyword>
<feature type="coiled-coil region" evidence="11">
    <location>
        <begin position="401"/>
        <end position="428"/>
    </location>
</feature>
<accession>A0A1I3RDA3</accession>
<dbReference type="SUPFAM" id="SSF158472">
    <property type="entry name" value="HAMP domain-like"/>
    <property type="match status" value="1"/>
</dbReference>
<dbReference type="InterPro" id="IPR036890">
    <property type="entry name" value="HATPase_C_sf"/>
</dbReference>
<keyword evidence="11" id="KW-0175">Coiled coil</keyword>
<keyword evidence="9 12" id="KW-1133">Transmembrane helix</keyword>
<dbReference type="SMART" id="SM00388">
    <property type="entry name" value="HisKA"/>
    <property type="match status" value="1"/>
</dbReference>
<dbReference type="AlphaFoldDB" id="A0A1I3RDA3"/>
<evidence type="ECO:0000256" key="3">
    <source>
        <dbReference type="ARBA" id="ARBA00012438"/>
    </source>
</evidence>
<dbReference type="Pfam" id="PF02518">
    <property type="entry name" value="HATPase_c"/>
    <property type="match status" value="1"/>
</dbReference>
<dbReference type="InterPro" id="IPR029151">
    <property type="entry name" value="Sensor-like_sf"/>
</dbReference>
<dbReference type="GO" id="GO:0005886">
    <property type="term" value="C:plasma membrane"/>
    <property type="evidence" value="ECO:0007669"/>
    <property type="project" value="UniProtKB-SubCell"/>
</dbReference>
<keyword evidence="10 12" id="KW-0472">Membrane</keyword>
<dbReference type="SUPFAM" id="SSF47384">
    <property type="entry name" value="Homodimeric domain of signal transducing histidine kinase"/>
    <property type="match status" value="1"/>
</dbReference>
<dbReference type="PROSITE" id="PS50885">
    <property type="entry name" value="HAMP"/>
    <property type="match status" value="1"/>
</dbReference>
<dbReference type="InterPro" id="IPR003661">
    <property type="entry name" value="HisK_dim/P_dom"/>
</dbReference>
<feature type="domain" description="HAMP" evidence="14">
    <location>
        <begin position="342"/>
        <end position="395"/>
    </location>
</feature>
<evidence type="ECO:0000256" key="10">
    <source>
        <dbReference type="ARBA" id="ARBA00023136"/>
    </source>
</evidence>
<evidence type="ECO:0000256" key="11">
    <source>
        <dbReference type="SAM" id="Coils"/>
    </source>
</evidence>
<dbReference type="PANTHER" id="PTHR43065:SF22">
    <property type="entry name" value="HISTIDINE KINASE"/>
    <property type="match status" value="1"/>
</dbReference>
<dbReference type="GO" id="GO:0000155">
    <property type="term" value="F:phosphorelay sensor kinase activity"/>
    <property type="evidence" value="ECO:0007669"/>
    <property type="project" value="InterPro"/>
</dbReference>
<keyword evidence="6" id="KW-0808">Transferase</keyword>
<dbReference type="Gene3D" id="6.10.340.10">
    <property type="match status" value="1"/>
</dbReference>
<dbReference type="Proteomes" id="UP000199630">
    <property type="component" value="Unassembled WGS sequence"/>
</dbReference>
<evidence type="ECO:0000256" key="4">
    <source>
        <dbReference type="ARBA" id="ARBA00022475"/>
    </source>
</evidence>
<dbReference type="CDD" id="cd06225">
    <property type="entry name" value="HAMP"/>
    <property type="match status" value="1"/>
</dbReference>
<dbReference type="PROSITE" id="PS50109">
    <property type="entry name" value="HIS_KIN"/>
    <property type="match status" value="1"/>
</dbReference>
<protein>
    <recommendedName>
        <fullName evidence="3">histidine kinase</fullName>
        <ecNumber evidence="3">2.7.13.3</ecNumber>
    </recommendedName>
</protein>
<dbReference type="Pfam" id="PF00672">
    <property type="entry name" value="HAMP"/>
    <property type="match status" value="1"/>
</dbReference>
<evidence type="ECO:0000256" key="9">
    <source>
        <dbReference type="ARBA" id="ARBA00022989"/>
    </source>
</evidence>
<evidence type="ECO:0000256" key="7">
    <source>
        <dbReference type="ARBA" id="ARBA00022692"/>
    </source>
</evidence>
<comment type="subcellular location">
    <subcellularLocation>
        <location evidence="2">Cell membrane</location>
        <topology evidence="2">Multi-pass membrane protein</topology>
    </subcellularLocation>
</comment>
<dbReference type="Gene3D" id="1.10.287.130">
    <property type="match status" value="1"/>
</dbReference>
<feature type="domain" description="Histidine kinase" evidence="13">
    <location>
        <begin position="444"/>
        <end position="654"/>
    </location>
</feature>
<dbReference type="PANTHER" id="PTHR43065">
    <property type="entry name" value="SENSOR HISTIDINE KINASE"/>
    <property type="match status" value="1"/>
</dbReference>
<organism evidence="15 16">
    <name type="scientific">Celeribacter neptunius</name>
    <dbReference type="NCBI Taxonomy" id="588602"/>
    <lineage>
        <taxon>Bacteria</taxon>
        <taxon>Pseudomonadati</taxon>
        <taxon>Pseudomonadota</taxon>
        <taxon>Alphaproteobacteria</taxon>
        <taxon>Rhodobacterales</taxon>
        <taxon>Roseobacteraceae</taxon>
        <taxon>Celeribacter</taxon>
    </lineage>
</organism>
<dbReference type="InterPro" id="IPR004358">
    <property type="entry name" value="Sig_transdc_His_kin-like_C"/>
</dbReference>
<dbReference type="STRING" id="588602.SAMN04487991_2153"/>
<dbReference type="SUPFAM" id="SSF55874">
    <property type="entry name" value="ATPase domain of HSP90 chaperone/DNA topoisomerase II/histidine kinase"/>
    <property type="match status" value="1"/>
</dbReference>
<comment type="catalytic activity">
    <reaction evidence="1">
        <text>ATP + protein L-histidine = ADP + protein N-phospho-L-histidine.</text>
        <dbReference type="EC" id="2.7.13.3"/>
    </reaction>
</comment>
<dbReference type="InterPro" id="IPR003660">
    <property type="entry name" value="HAMP_dom"/>
</dbReference>
<dbReference type="Pfam" id="PF17202">
    <property type="entry name" value="sCache_3_3"/>
    <property type="match status" value="1"/>
</dbReference>
<keyword evidence="4" id="KW-1003">Cell membrane</keyword>
<evidence type="ECO:0000256" key="6">
    <source>
        <dbReference type="ARBA" id="ARBA00022679"/>
    </source>
</evidence>
<evidence type="ECO:0000256" key="8">
    <source>
        <dbReference type="ARBA" id="ARBA00022777"/>
    </source>
</evidence>
<evidence type="ECO:0000313" key="16">
    <source>
        <dbReference type="Proteomes" id="UP000199630"/>
    </source>
</evidence>
<dbReference type="Pfam" id="PF00512">
    <property type="entry name" value="HisKA"/>
    <property type="match status" value="1"/>
</dbReference>